<dbReference type="EMBL" id="LJIJ01000256">
    <property type="protein sequence ID" value="ODM99764.1"/>
    <property type="molecule type" value="Genomic_DNA"/>
</dbReference>
<feature type="region of interest" description="Disordered" evidence="1">
    <location>
        <begin position="103"/>
        <end position="125"/>
    </location>
</feature>
<feature type="region of interest" description="Disordered" evidence="1">
    <location>
        <begin position="353"/>
        <end position="385"/>
    </location>
</feature>
<evidence type="ECO:0000313" key="2">
    <source>
        <dbReference type="EMBL" id="ODM99764.1"/>
    </source>
</evidence>
<organism evidence="2 3">
    <name type="scientific">Orchesella cincta</name>
    <name type="common">Springtail</name>
    <name type="synonym">Podura cincta</name>
    <dbReference type="NCBI Taxonomy" id="48709"/>
    <lineage>
        <taxon>Eukaryota</taxon>
        <taxon>Metazoa</taxon>
        <taxon>Ecdysozoa</taxon>
        <taxon>Arthropoda</taxon>
        <taxon>Hexapoda</taxon>
        <taxon>Collembola</taxon>
        <taxon>Entomobryomorpha</taxon>
        <taxon>Entomobryoidea</taxon>
        <taxon>Orchesellidae</taxon>
        <taxon>Orchesellinae</taxon>
        <taxon>Orchesella</taxon>
    </lineage>
</organism>
<protein>
    <submittedName>
        <fullName evidence="2">Uncharacterized protein</fullName>
    </submittedName>
</protein>
<accession>A0A1D2N3X5</accession>
<dbReference type="AlphaFoldDB" id="A0A1D2N3X5"/>
<evidence type="ECO:0000313" key="3">
    <source>
        <dbReference type="Proteomes" id="UP000094527"/>
    </source>
</evidence>
<proteinExistence type="predicted"/>
<reference evidence="2 3" key="1">
    <citation type="journal article" date="2016" name="Genome Biol. Evol.">
        <title>Gene Family Evolution Reflects Adaptation to Soil Environmental Stressors in the Genome of the Collembolan Orchesella cincta.</title>
        <authorList>
            <person name="Faddeeva-Vakhrusheva A."/>
            <person name="Derks M.F."/>
            <person name="Anvar S.Y."/>
            <person name="Agamennone V."/>
            <person name="Suring W."/>
            <person name="Smit S."/>
            <person name="van Straalen N.M."/>
            <person name="Roelofs D."/>
        </authorList>
    </citation>
    <scope>NUCLEOTIDE SEQUENCE [LARGE SCALE GENOMIC DNA]</scope>
    <source>
        <tissue evidence="2">Mixed pool</tissue>
    </source>
</reference>
<dbReference type="Proteomes" id="UP000094527">
    <property type="component" value="Unassembled WGS sequence"/>
</dbReference>
<comment type="caution">
    <text evidence="2">The sequence shown here is derived from an EMBL/GenBank/DDBJ whole genome shotgun (WGS) entry which is preliminary data.</text>
</comment>
<feature type="region of interest" description="Disordered" evidence="1">
    <location>
        <begin position="1"/>
        <end position="62"/>
    </location>
</feature>
<feature type="compositionally biased region" description="Acidic residues" evidence="1">
    <location>
        <begin position="363"/>
        <end position="377"/>
    </location>
</feature>
<sequence length="915" mass="106183">MSEVTKKRVAGSDPLKAAVAPVSKKGRTGPKSGVPKTKIDAKLSQRLSKIGKHKKKNKTGVSAFSYTVLPKGKRLAGEVVEKLRREKYHHVLARALDAARRLKQTQNAGEVEEEEETDSSEEKFKTAEKTAPEYMKWKQNKMHRIATREKKRRKRREFLIKEELRRKKYRIHPGDLYHMYLDGYERKRHRITKKRFMRCVDVGLLKAVMEKNQELVNSQLWDDEIDLNNLSFVRARILKDHLQQFEVLEEALKQGIFNIKGCDDLPILNIKRKRKPKVNPCNFTGANCIPTESGTKVGVSDKKKSLTKQAEQAAYSRRRLTYPPFKEAWNEGNPAVVKTGWLSKVTSWIATTSVGDEHKPPAIDEDPAVEDNQEPEEEKVKPDENEAVVKVNAPVETEPTSEAVEKDGKIMNNLDETEIKDHIVEIKDDAESEPETKLGKTHKRSDNNNPFSDYLTIKVPLELGEKKKFIYNLVERRIKDEKNLKSPEWLKKMNEKKPTNMNRFDKKYDPMDRLHEDEKESDIWTISTTTTTDGYASWRRPPVVNKSVDETDDWSETDKAFLWRVVMFLIVMWELYCFVDKRVDDVYYSTLTYHLNRENIWPVRPGLFPETETYSVLVVQEWLHFVISMITLPIIHKENECLSLLFAFSMLLDGFAKVMSTSHDALFLPHEASWKSIVLYSIHLLWKTTVICFFVGYHYYSVDYIRKEREFKHRKISLHNHEIMAKGTKGLQKRKLAWDWMVRHGRNTNIRALKKKYPNVKDGNFPEEDLEKHVKFDEAKELRIYAQEHNLNIGYPYNKLRDMKRYVFGALESSAYSSSELDDQKLAAAKVNIRQGRDSVNALTTERYEKFKEETIMKQNTDKVHAMVASQVLSKITSQTAKSAPKRATRLRAGHLALGQDYNAEIGVAKKSDKS</sequence>
<keyword evidence="3" id="KW-1185">Reference proteome</keyword>
<feature type="compositionally biased region" description="Acidic residues" evidence="1">
    <location>
        <begin position="110"/>
        <end position="119"/>
    </location>
</feature>
<evidence type="ECO:0000256" key="1">
    <source>
        <dbReference type="SAM" id="MobiDB-lite"/>
    </source>
</evidence>
<gene>
    <name evidence="2" type="ORF">Ocin01_06918</name>
</gene>
<name>A0A1D2N3X5_ORCCI</name>
<feature type="compositionally biased region" description="Basic residues" evidence="1">
    <location>
        <begin position="49"/>
        <end position="58"/>
    </location>
</feature>